<comment type="cofactor">
    <cofactor evidence="3">
        <name>Co(2+)</name>
        <dbReference type="ChEBI" id="CHEBI:48828"/>
    </cofactor>
</comment>
<keyword evidence="9" id="KW-0479">Metal-binding</keyword>
<evidence type="ECO:0000256" key="11">
    <source>
        <dbReference type="ARBA" id="ARBA00022842"/>
    </source>
</evidence>
<dbReference type="InterPro" id="IPR039356">
    <property type="entry name" value="YfbR/HDDC2"/>
</dbReference>
<comment type="cofactor">
    <cofactor evidence="4">
        <name>Mg(2+)</name>
        <dbReference type="ChEBI" id="CHEBI:18420"/>
    </cofactor>
</comment>
<dbReference type="GO" id="GO:0046872">
    <property type="term" value="F:metal ion binding"/>
    <property type="evidence" value="ECO:0007669"/>
    <property type="project" value="UniProtKB-KW"/>
</dbReference>
<keyword evidence="11" id="KW-0460">Magnesium</keyword>
<comment type="function">
    <text evidence="5">Catalyzes the dephosphorylation of the nucleoside 5'-monophosphates deoxyadenosine monophosphate (dAMP), deoxycytidine monophosphate (dCMP), deoxyguanosine monophosphate (dGMP) and deoxythymidine monophosphate (dTMP).</text>
</comment>
<dbReference type="Proteomes" id="UP000187283">
    <property type="component" value="Unassembled WGS sequence"/>
</dbReference>
<evidence type="ECO:0000256" key="3">
    <source>
        <dbReference type="ARBA" id="ARBA00001941"/>
    </source>
</evidence>
<feature type="domain" description="HD/PDEase" evidence="12">
    <location>
        <begin position="32"/>
        <end position="149"/>
    </location>
</feature>
<dbReference type="Pfam" id="PF13023">
    <property type="entry name" value="HD_3"/>
    <property type="match status" value="1"/>
</dbReference>
<dbReference type="GO" id="GO:0002953">
    <property type="term" value="F:5'-deoxynucleotidase activity"/>
    <property type="evidence" value="ECO:0007669"/>
    <property type="project" value="UniProtKB-EC"/>
</dbReference>
<reference evidence="13 14" key="1">
    <citation type="submission" date="2017-01" db="EMBL/GenBank/DDBJ databases">
        <authorList>
            <person name="Mah S.A."/>
            <person name="Swanson W.J."/>
            <person name="Moy G.W."/>
            <person name="Vacquier V.D."/>
        </authorList>
    </citation>
    <scope>NUCLEOTIDE SEQUENCE [LARGE SCALE GENOMIC DNA]</scope>
    <source>
        <strain evidence="13 14">GSMNP</strain>
    </source>
</reference>
<comment type="similarity">
    <text evidence="6">Belongs to the HDDC2 family.</text>
</comment>
<evidence type="ECO:0000256" key="5">
    <source>
        <dbReference type="ARBA" id="ARBA00004074"/>
    </source>
</evidence>
<dbReference type="GO" id="GO:0009159">
    <property type="term" value="P:deoxyribonucleoside monophosphate catabolic process"/>
    <property type="evidence" value="ECO:0007669"/>
    <property type="project" value="UniProtKB-ARBA"/>
</dbReference>
<dbReference type="InterPro" id="IPR003607">
    <property type="entry name" value="HD/PDEase_dom"/>
</dbReference>
<dbReference type="Gene3D" id="1.10.3210.10">
    <property type="entry name" value="Hypothetical protein af1432"/>
    <property type="match status" value="1"/>
</dbReference>
<dbReference type="STRING" id="133412.A0A1R1YEW8"/>
<dbReference type="SUPFAM" id="SSF109604">
    <property type="entry name" value="HD-domain/PDEase-like"/>
    <property type="match status" value="1"/>
</dbReference>
<dbReference type="PANTHER" id="PTHR11845">
    <property type="entry name" value="5'-DEOXYNUCLEOTIDASE HDDC2"/>
    <property type="match status" value="1"/>
</dbReference>
<name>A0A1R1YEW8_9FUNG</name>
<evidence type="ECO:0000256" key="9">
    <source>
        <dbReference type="ARBA" id="ARBA00022723"/>
    </source>
</evidence>
<evidence type="ECO:0000256" key="10">
    <source>
        <dbReference type="ARBA" id="ARBA00022801"/>
    </source>
</evidence>
<comment type="subunit">
    <text evidence="7">Homodimer.</text>
</comment>
<evidence type="ECO:0000313" key="13">
    <source>
        <dbReference type="EMBL" id="OMJ25454.1"/>
    </source>
</evidence>
<dbReference type="OrthoDB" id="10254258at2759"/>
<dbReference type="GO" id="GO:0005737">
    <property type="term" value="C:cytoplasm"/>
    <property type="evidence" value="ECO:0007669"/>
    <property type="project" value="TreeGrafter"/>
</dbReference>
<dbReference type="InterPro" id="IPR006674">
    <property type="entry name" value="HD_domain"/>
</dbReference>
<evidence type="ECO:0000256" key="2">
    <source>
        <dbReference type="ARBA" id="ARBA00001936"/>
    </source>
</evidence>
<comment type="cofactor">
    <cofactor evidence="2">
        <name>Mn(2+)</name>
        <dbReference type="ChEBI" id="CHEBI:29035"/>
    </cofactor>
</comment>
<evidence type="ECO:0000256" key="6">
    <source>
        <dbReference type="ARBA" id="ARBA00009999"/>
    </source>
</evidence>
<evidence type="ECO:0000256" key="1">
    <source>
        <dbReference type="ARBA" id="ARBA00001638"/>
    </source>
</evidence>
<evidence type="ECO:0000256" key="8">
    <source>
        <dbReference type="ARBA" id="ARBA00012964"/>
    </source>
</evidence>
<keyword evidence="10" id="KW-0378">Hydrolase</keyword>
<organism evidence="13 14">
    <name type="scientific">Smittium culicis</name>
    <dbReference type="NCBI Taxonomy" id="133412"/>
    <lineage>
        <taxon>Eukaryota</taxon>
        <taxon>Fungi</taxon>
        <taxon>Fungi incertae sedis</taxon>
        <taxon>Zoopagomycota</taxon>
        <taxon>Kickxellomycotina</taxon>
        <taxon>Harpellomycetes</taxon>
        <taxon>Harpellales</taxon>
        <taxon>Legeriomycetaceae</taxon>
        <taxon>Smittium</taxon>
    </lineage>
</organism>
<dbReference type="EMBL" id="LSSN01000167">
    <property type="protein sequence ID" value="OMJ25454.1"/>
    <property type="molecule type" value="Genomic_DNA"/>
</dbReference>
<evidence type="ECO:0000259" key="12">
    <source>
        <dbReference type="SMART" id="SM00471"/>
    </source>
</evidence>
<gene>
    <name evidence="13" type="ORF">AYI70_g888</name>
</gene>
<comment type="catalytic activity">
    <reaction evidence="1">
        <text>a 2'-deoxyribonucleoside 5'-phosphate + H2O = a 2'-deoxyribonucleoside + phosphate</text>
        <dbReference type="Rhea" id="RHEA:36167"/>
        <dbReference type="ChEBI" id="CHEBI:15377"/>
        <dbReference type="ChEBI" id="CHEBI:18274"/>
        <dbReference type="ChEBI" id="CHEBI:43474"/>
        <dbReference type="ChEBI" id="CHEBI:65317"/>
        <dbReference type="EC" id="3.1.3.89"/>
    </reaction>
</comment>
<dbReference type="SMART" id="SM00471">
    <property type="entry name" value="HDc"/>
    <property type="match status" value="1"/>
</dbReference>
<sequence length="185" mass="21667">MSNPANMLEFFHLLENLKTIKRTGWIYSNVPNPESIADHMYRMSIMAMSIEDTTVDKIRCVKMALVHDIAESIAGDITPHDKVTKSEKYKLEFDSIQKIKSLFNKDSSFSEEMESLWLEYEECATPEARLVKNLDLFEMVCQAFEYEKKHDIDLSQFFTSTRHKFTHPVVISWVNEIYAQRTIKL</sequence>
<keyword evidence="14" id="KW-1185">Reference proteome</keyword>
<proteinExistence type="inferred from homology"/>
<dbReference type="EC" id="3.1.3.89" evidence="8"/>
<accession>A0A1R1YEW8</accession>
<comment type="caution">
    <text evidence="13">The sequence shown here is derived from an EMBL/GenBank/DDBJ whole genome shotgun (WGS) entry which is preliminary data.</text>
</comment>
<protein>
    <recommendedName>
        <fullName evidence="8">5'-deoxynucleotidase</fullName>
        <ecNumber evidence="8">3.1.3.89</ecNumber>
    </recommendedName>
</protein>
<evidence type="ECO:0000256" key="7">
    <source>
        <dbReference type="ARBA" id="ARBA00011738"/>
    </source>
</evidence>
<evidence type="ECO:0000313" key="14">
    <source>
        <dbReference type="Proteomes" id="UP000187283"/>
    </source>
</evidence>
<dbReference type="PANTHER" id="PTHR11845:SF13">
    <property type="entry name" value="5'-DEOXYNUCLEOTIDASE HDDC2"/>
    <property type="match status" value="1"/>
</dbReference>
<evidence type="ECO:0000256" key="4">
    <source>
        <dbReference type="ARBA" id="ARBA00001946"/>
    </source>
</evidence>
<dbReference type="FunFam" id="1.10.3210.10:FF:000011">
    <property type="entry name" value="HD domain-containing protein 2"/>
    <property type="match status" value="1"/>
</dbReference>
<dbReference type="AlphaFoldDB" id="A0A1R1YEW8"/>